<accession>A0AAU7YU44</accession>
<proteinExistence type="predicted"/>
<dbReference type="EMBL" id="CP132937">
    <property type="protein sequence ID" value="XCB20249.1"/>
    <property type="molecule type" value="Genomic_DNA"/>
</dbReference>
<dbReference type="RefSeq" id="WP_353070697.1">
    <property type="nucleotide sequence ID" value="NZ_CP132937.1"/>
</dbReference>
<keyword evidence="1" id="KW-0614">Plasmid</keyword>
<name>A0AAU7YU44_9BACT</name>
<reference evidence="1" key="2">
    <citation type="journal article" date="2024" name="Environ. Microbiol.">
        <title>Genome analysis and description of Tunturibacter gen. nov. expands the diversity of Terriglobia in tundra soils.</title>
        <authorList>
            <person name="Messyasz A."/>
            <person name="Mannisto M.K."/>
            <person name="Kerkhof L.J."/>
            <person name="Haggblom M.M."/>
        </authorList>
    </citation>
    <scope>NUCLEOTIDE SEQUENCE</scope>
    <source>
        <strain evidence="1">M8UP39</strain>
    </source>
</reference>
<gene>
    <name evidence="1" type="ORF">RBB81_00045</name>
</gene>
<dbReference type="AlphaFoldDB" id="A0AAU7YU44"/>
<organism evidence="1">
    <name type="scientific">Tunturiibacter gelidiferens</name>
    <dbReference type="NCBI Taxonomy" id="3069689"/>
    <lineage>
        <taxon>Bacteria</taxon>
        <taxon>Pseudomonadati</taxon>
        <taxon>Acidobacteriota</taxon>
        <taxon>Terriglobia</taxon>
        <taxon>Terriglobales</taxon>
        <taxon>Acidobacteriaceae</taxon>
        <taxon>Tunturiibacter</taxon>
    </lineage>
</organism>
<reference evidence="1" key="1">
    <citation type="submission" date="2023-08" db="EMBL/GenBank/DDBJ databases">
        <authorList>
            <person name="Messyasz A."/>
            <person name="Mannisto M.K."/>
            <person name="Kerkhof L.J."/>
            <person name="Haggblom M."/>
        </authorList>
    </citation>
    <scope>NUCLEOTIDE SEQUENCE</scope>
    <source>
        <strain evidence="1">M8UP39</strain>
        <plasmid evidence="1">unnamed</plasmid>
    </source>
</reference>
<sequence length="138" mass="15449">MRPNNRRFAWNFGTIAVIIFGLLFMTFASGQTGTNTTPPAIHKKLSHREIKSLIATAKTREDHLRIADYYRGEATHLRKEAAEHEDLATAYANGTIWVPSKLGLLQHCKEFAQSFARAAEEADALASDHQTIANQIKQ</sequence>
<dbReference type="KEGG" id="tgi:RBB81_00045"/>
<evidence type="ECO:0000313" key="1">
    <source>
        <dbReference type="EMBL" id="XCB20249.1"/>
    </source>
</evidence>
<geneLocation type="plasmid" evidence="1">
    <name>unnamed</name>
</geneLocation>
<protein>
    <submittedName>
        <fullName evidence="1">Uncharacterized protein</fullName>
    </submittedName>
</protein>